<name>A0ABR7LPY7_9ACTN</name>
<dbReference type="EMBL" id="JABVEC010000010">
    <property type="protein sequence ID" value="MBC6466913.1"/>
    <property type="molecule type" value="Genomic_DNA"/>
</dbReference>
<protein>
    <recommendedName>
        <fullName evidence="4">YtkA-like domain-containing protein</fullName>
    </recommendedName>
</protein>
<sequence>MRMIPATTGPAAGRTPRRPGRAARLTAAVLAAVAVAVLGTATPAHAHGGPIRLEVSGDGMDRVITTVTWKKDGHPVSDPVELTLVAAPASGGPQVGPIRMTSSPEGQSFYIAERPLTKGAWRVTVTATAPSKASMTKTITMNGPMSHSMKHHHSAQADTGDRGASVFVPVAGLIAVIAITGALFIGWAQRRRHG</sequence>
<comment type="caution">
    <text evidence="2">The sequence shown here is derived from an EMBL/GenBank/DDBJ whole genome shotgun (WGS) entry which is preliminary data.</text>
</comment>
<keyword evidence="3" id="KW-1185">Reference proteome</keyword>
<reference evidence="2 3" key="1">
    <citation type="submission" date="2020-06" db="EMBL/GenBank/DDBJ databases">
        <title>Actinomadura xiongansis sp. nov., isolated from soil of Baiyangdian.</title>
        <authorList>
            <person name="Zhang X."/>
        </authorList>
    </citation>
    <scope>NUCLEOTIDE SEQUENCE [LARGE SCALE GENOMIC DNA]</scope>
    <source>
        <strain evidence="2 3">HBUM206468</strain>
    </source>
</reference>
<evidence type="ECO:0000313" key="3">
    <source>
        <dbReference type="Proteomes" id="UP000805614"/>
    </source>
</evidence>
<dbReference type="Proteomes" id="UP000805614">
    <property type="component" value="Unassembled WGS sequence"/>
</dbReference>
<accession>A0ABR7LPY7</accession>
<evidence type="ECO:0008006" key="4">
    <source>
        <dbReference type="Google" id="ProtNLM"/>
    </source>
</evidence>
<gene>
    <name evidence="2" type="ORF">HKK74_15595</name>
</gene>
<evidence type="ECO:0000256" key="1">
    <source>
        <dbReference type="SAM" id="Phobius"/>
    </source>
</evidence>
<feature type="transmembrane region" description="Helical" evidence="1">
    <location>
        <begin position="166"/>
        <end position="188"/>
    </location>
</feature>
<organism evidence="2 3">
    <name type="scientific">Actinomadura alba</name>
    <dbReference type="NCBI Taxonomy" id="406431"/>
    <lineage>
        <taxon>Bacteria</taxon>
        <taxon>Bacillati</taxon>
        <taxon>Actinomycetota</taxon>
        <taxon>Actinomycetes</taxon>
        <taxon>Streptosporangiales</taxon>
        <taxon>Thermomonosporaceae</taxon>
        <taxon>Actinomadura</taxon>
    </lineage>
</organism>
<proteinExistence type="predicted"/>
<keyword evidence="1" id="KW-1133">Transmembrane helix</keyword>
<evidence type="ECO:0000313" key="2">
    <source>
        <dbReference type="EMBL" id="MBC6466913.1"/>
    </source>
</evidence>
<keyword evidence="1" id="KW-0812">Transmembrane</keyword>
<dbReference type="RefSeq" id="WP_187243925.1">
    <property type="nucleotide sequence ID" value="NZ_BAAAOK010000027.1"/>
</dbReference>
<keyword evidence="1" id="KW-0472">Membrane</keyword>